<dbReference type="Proteomes" id="UP000187209">
    <property type="component" value="Unassembled WGS sequence"/>
</dbReference>
<evidence type="ECO:0000313" key="1">
    <source>
        <dbReference type="EMBL" id="OMJ77849.1"/>
    </source>
</evidence>
<accession>A0A1R2BLZ6</accession>
<keyword evidence="2" id="KW-1185">Reference proteome</keyword>
<dbReference type="OrthoDB" id="321532at2759"/>
<evidence type="ECO:0000313" key="2">
    <source>
        <dbReference type="Proteomes" id="UP000187209"/>
    </source>
</evidence>
<name>A0A1R2BLZ6_9CILI</name>
<gene>
    <name evidence="1" type="ORF">SteCoe_22484</name>
</gene>
<dbReference type="EMBL" id="MPUH01000553">
    <property type="protein sequence ID" value="OMJ77849.1"/>
    <property type="molecule type" value="Genomic_DNA"/>
</dbReference>
<reference evidence="1 2" key="1">
    <citation type="submission" date="2016-11" db="EMBL/GenBank/DDBJ databases">
        <title>The macronuclear genome of Stentor coeruleus: a giant cell with tiny introns.</title>
        <authorList>
            <person name="Slabodnick M."/>
            <person name="Ruby J.G."/>
            <person name="Reiff S.B."/>
            <person name="Swart E.C."/>
            <person name="Gosai S."/>
            <person name="Prabakaran S."/>
            <person name="Witkowska E."/>
            <person name="Larue G.E."/>
            <person name="Fisher S."/>
            <person name="Freeman R.M."/>
            <person name="Gunawardena J."/>
            <person name="Chu W."/>
            <person name="Stover N.A."/>
            <person name="Gregory B.D."/>
            <person name="Nowacki M."/>
            <person name="Derisi J."/>
            <person name="Roy S.W."/>
            <person name="Marshall W.F."/>
            <person name="Sood P."/>
        </authorList>
    </citation>
    <scope>NUCLEOTIDE SEQUENCE [LARGE SCALE GENOMIC DNA]</scope>
    <source>
        <strain evidence="1">WM001</strain>
    </source>
</reference>
<comment type="caution">
    <text evidence="1">The sequence shown here is derived from an EMBL/GenBank/DDBJ whole genome shotgun (WGS) entry which is preliminary data.</text>
</comment>
<sequence>MEVWKDYQTGKYYSIDSSNGRQSPSNRYGDEKRYFTAYSTGFPRIFSGKSVHLDKLYTVQPHKFDGYCQFPRPTEKKAQNKSPYARIANRTGRVRIKDESKIPCPLEFLGMSSPQSRSLSIKRSKCSFTQSLPRPEMNSIQDIKTSQIQRPLRDLRTAADLSTKLDLEKKISKGYIRPKSKVKRRKLKGFFLKEFPTSGELFQSEKKLTEQTNPILYQKLKKKEDFDRKMLEKKKLGKINQNY</sequence>
<protein>
    <submittedName>
        <fullName evidence="1">Uncharacterized protein</fullName>
    </submittedName>
</protein>
<organism evidence="1 2">
    <name type="scientific">Stentor coeruleus</name>
    <dbReference type="NCBI Taxonomy" id="5963"/>
    <lineage>
        <taxon>Eukaryota</taxon>
        <taxon>Sar</taxon>
        <taxon>Alveolata</taxon>
        <taxon>Ciliophora</taxon>
        <taxon>Postciliodesmatophora</taxon>
        <taxon>Heterotrichea</taxon>
        <taxon>Heterotrichida</taxon>
        <taxon>Stentoridae</taxon>
        <taxon>Stentor</taxon>
    </lineage>
</organism>
<dbReference type="AlphaFoldDB" id="A0A1R2BLZ6"/>
<proteinExistence type="predicted"/>